<accession>A0A917ZI05</accession>
<comment type="caution">
    <text evidence="1">The sequence shown here is derived from an EMBL/GenBank/DDBJ whole genome shotgun (WGS) entry which is preliminary data.</text>
</comment>
<keyword evidence="2" id="KW-1185">Reference proteome</keyword>
<dbReference type="Proteomes" id="UP000599578">
    <property type="component" value="Unassembled WGS sequence"/>
</dbReference>
<proteinExistence type="predicted"/>
<evidence type="ECO:0000313" key="2">
    <source>
        <dbReference type="Proteomes" id="UP000599578"/>
    </source>
</evidence>
<sequence>MKQNGFVQHAANPVPPSITSSAAGGQCAIGLLLLLTCVRCFAGEWSGSAGAELRLFPEDAAFSAQDHHSNLSLVIEPEYYRQWDGGDQSLSFSPFLRLDQHDDQRTHFDIRELSWLKVTDDWELRLGIRQLFWGVTESQHLVDIVNQTDFVEDIDDEDKLGQPMLNLSFARPWGILDLFVLPGFRERTFPGRDGRLRFSLPVDTDRPIYESGAEERHVDAAVRWFRTLGDLDIGLYHFYGTSRDPLLIPTLDNDGTLVLRPRYDLINQTGLDLQLTGANTLWKAEAITRNGQGDRYFAFTGGFEYTFVGIGDSSADLGVLFEYLFDDRGESAPTPFDDDLFFGLRLGLNDVSSSELLVGTIIDRETGARLTNVEGSRRLAPDYRLSLIGRFFSDVPNEDQSLYGMRRDSFISLQLTRYF</sequence>
<dbReference type="RefSeq" id="WP_188861127.1">
    <property type="nucleotide sequence ID" value="NZ_BMLT01000006.1"/>
</dbReference>
<evidence type="ECO:0000313" key="1">
    <source>
        <dbReference type="EMBL" id="GGO83346.1"/>
    </source>
</evidence>
<dbReference type="EMBL" id="BMLT01000006">
    <property type="protein sequence ID" value="GGO83346.1"/>
    <property type="molecule type" value="Genomic_DNA"/>
</dbReference>
<organism evidence="1 2">
    <name type="scientific">Marinobacterium nitratireducens</name>
    <dbReference type="NCBI Taxonomy" id="518897"/>
    <lineage>
        <taxon>Bacteria</taxon>
        <taxon>Pseudomonadati</taxon>
        <taxon>Pseudomonadota</taxon>
        <taxon>Gammaproteobacteria</taxon>
        <taxon>Oceanospirillales</taxon>
        <taxon>Oceanospirillaceae</taxon>
        <taxon>Marinobacterium</taxon>
    </lineage>
</organism>
<dbReference type="AlphaFoldDB" id="A0A917ZI05"/>
<protein>
    <submittedName>
        <fullName evidence="1">Uncharacterized protein</fullName>
    </submittedName>
</protein>
<reference evidence="1 2" key="1">
    <citation type="journal article" date="2014" name="Int. J. Syst. Evol. Microbiol.">
        <title>Complete genome sequence of Corynebacterium casei LMG S-19264T (=DSM 44701T), isolated from a smear-ripened cheese.</title>
        <authorList>
            <consortium name="US DOE Joint Genome Institute (JGI-PGF)"/>
            <person name="Walter F."/>
            <person name="Albersmeier A."/>
            <person name="Kalinowski J."/>
            <person name="Ruckert C."/>
        </authorList>
    </citation>
    <scope>NUCLEOTIDE SEQUENCE [LARGE SCALE GENOMIC DNA]</scope>
    <source>
        <strain evidence="1 2">CGMCC 1.7286</strain>
    </source>
</reference>
<name>A0A917ZI05_9GAMM</name>
<gene>
    <name evidence="1" type="ORF">GCM10011348_26900</name>
</gene>